<feature type="compositionally biased region" description="Low complexity" evidence="1">
    <location>
        <begin position="1"/>
        <end position="16"/>
    </location>
</feature>
<feature type="compositionally biased region" description="Basic and acidic residues" evidence="1">
    <location>
        <begin position="635"/>
        <end position="644"/>
    </location>
</feature>
<sequence length="1186" mass="127420">MSTAEPIPMAIAMPIPTVARSPPIQHQSLTSAQPPRSPPQQAPMLGLGLTAEPRGIPVARSPQHQHQQQQQSQQLSPTIQRLPLEKSQSYGSPPTVTVNNITTLKSQSMPTPVFNPGHQPTNSASNLPAIAGLADAGPYPTAPKAATRTSGGLALPGDGVGMGRPATNRPAQGLKPPEEVCLECMMRDRDLADVDVTGEGVWDRASNVAWDELKQREADLLGAMSLDHSVSGLSLEDSSSDDASEPSISSPRSQGSGLSSEEARRRAVQKKQMREARRAKRDERDAQIARLGWRGFKWEEGQAGEGFPRGFRGTRPGALTEKGIKNVMTMYPSSSTLRYQILQGYLRGQYRLILEIRSEAQRQGRYPEPEEPYFPTSPTQSSHESLTLNSVSRRAKARMSVDHVGGALNAPRSLPSAGLHPATLRQSPSTPAALGQQPVPQLTRPKSQYFPDREPSPYQQGRPSLNVNTAPQLRPSHLKGPSSSSVPKQQRDSRFEDWSDTEDLWPPASPSSGQNLRPFSFAVRAGAAGREGSDGGHSRRSFLGKWGGSVTSLFTGGTHGGSGSMMDMHLGLEMDRRNRTSSVQDFQTRAVSVHQMASPNSRPPTYMSRQSVSSSVYLTGGAPEKHLSPSVHSVQPEHRLREPPLPRPRSASATRLTQISLNDSELSHTKKKGFKGLLSKMKPKGKKERRMSQHSPSPRLDEDAGSSDLAPPPPMPFLVKSRETNRRRSTSSLSQQFMDSQASLSPPGPPPGAIPVQGTRSVSAPLAASSGSGSISPTSSRFERGPPNDLMANRRRTDPPPELPPGAELFDPRRGSEGYDPRNDPRRGSTMEMLTASSNGSAPRPIISAEAPVYDEPLPLNRDSVIPNGAAAPAAQLTGFVPASAQFRRSKQPSLSSRYSTSSATVPNIETPDPASSPSYLTSNGLPPHLAGVQTPMASPGITPTAGSAPGQVVNMPAQGSPPGSLSPNRYKNLPPLPPGMAISPGADVYPDLDQQSISTRASFPDAKRLSTYSANPRSSVISEAPTMHRAALPPSAEYFPTASPRYHQQAGQLAPGPGMMYMPNPMTDSPSSGGHNGVLPNQLGHPNGPPNPPWQRQIQPRPSFDSAHTRYSAVNPGMPFPMDPSAMPGGRPTHSMYINNQASASTGSFGRFLSRERHIVANSAPQTEDKKERRRGIKSIFSKAR</sequence>
<feature type="compositionally biased region" description="Polar residues" evidence="1">
    <location>
        <begin position="376"/>
        <end position="392"/>
    </location>
</feature>
<dbReference type="RefSeq" id="XP_062629245.1">
    <property type="nucleotide sequence ID" value="XM_062773261.1"/>
</dbReference>
<evidence type="ECO:0000256" key="1">
    <source>
        <dbReference type="SAM" id="MobiDB-lite"/>
    </source>
</evidence>
<name>A0AAF1BNJ1_9TREE</name>
<dbReference type="GeneID" id="87809918"/>
<accession>A0AAF1BNJ1</accession>
<feature type="compositionally biased region" description="Polar residues" evidence="1">
    <location>
        <begin position="735"/>
        <end position="744"/>
    </location>
</feature>
<feature type="compositionally biased region" description="Polar residues" evidence="1">
    <location>
        <begin position="607"/>
        <end position="617"/>
    </location>
</feature>
<feature type="compositionally biased region" description="Low complexity" evidence="1">
    <location>
        <begin position="894"/>
        <end position="903"/>
    </location>
</feature>
<feature type="region of interest" description="Disordered" evidence="1">
    <location>
        <begin position="232"/>
        <end position="284"/>
    </location>
</feature>
<feature type="compositionally biased region" description="Basic and acidic residues" evidence="1">
    <location>
        <begin position="810"/>
        <end position="829"/>
    </location>
</feature>
<feature type="region of interest" description="Disordered" evidence="1">
    <location>
        <begin position="362"/>
        <end position="516"/>
    </location>
</feature>
<evidence type="ECO:0000313" key="3">
    <source>
        <dbReference type="Proteomes" id="UP000827549"/>
    </source>
</evidence>
<gene>
    <name evidence="2" type="ORF">LOC62_05G006742</name>
</gene>
<reference evidence="2" key="1">
    <citation type="submission" date="2023-10" db="EMBL/GenBank/DDBJ databases">
        <authorList>
            <person name="Noh H."/>
        </authorList>
    </citation>
    <scope>NUCLEOTIDE SEQUENCE</scope>
    <source>
        <strain evidence="2">DUCC4014</strain>
    </source>
</reference>
<feature type="compositionally biased region" description="Polar residues" evidence="1">
    <location>
        <begin position="457"/>
        <end position="471"/>
    </location>
</feature>
<evidence type="ECO:0000313" key="2">
    <source>
        <dbReference type="EMBL" id="WOO83219.1"/>
    </source>
</evidence>
<feature type="region of interest" description="Disordered" evidence="1">
    <location>
        <begin position="593"/>
        <end position="845"/>
    </location>
</feature>
<feature type="region of interest" description="Disordered" evidence="1">
    <location>
        <begin position="1"/>
        <end position="95"/>
    </location>
</feature>
<protein>
    <submittedName>
        <fullName evidence="2">Uncharacterized protein</fullName>
    </submittedName>
</protein>
<dbReference type="EMBL" id="CP086718">
    <property type="protein sequence ID" value="WOO83219.1"/>
    <property type="molecule type" value="Genomic_DNA"/>
</dbReference>
<dbReference type="Proteomes" id="UP000827549">
    <property type="component" value="Chromosome 5"/>
</dbReference>
<feature type="compositionally biased region" description="Low complexity" evidence="1">
    <location>
        <begin position="761"/>
        <end position="780"/>
    </location>
</feature>
<feature type="compositionally biased region" description="Low complexity" evidence="1">
    <location>
        <begin position="245"/>
        <end position="260"/>
    </location>
</feature>
<feature type="region of interest" description="Disordered" evidence="1">
    <location>
        <begin position="140"/>
        <end position="175"/>
    </location>
</feature>
<feature type="region of interest" description="Disordered" evidence="1">
    <location>
        <begin position="888"/>
        <end position="965"/>
    </location>
</feature>
<proteinExistence type="predicted"/>
<feature type="region of interest" description="Disordered" evidence="1">
    <location>
        <begin position="1161"/>
        <end position="1186"/>
    </location>
</feature>
<feature type="compositionally biased region" description="Polar residues" evidence="1">
    <location>
        <begin position="904"/>
        <end position="925"/>
    </location>
</feature>
<feature type="compositionally biased region" description="Basic and acidic residues" evidence="1">
    <location>
        <begin position="272"/>
        <end position="284"/>
    </location>
</feature>
<dbReference type="AlphaFoldDB" id="A0AAF1BNJ1"/>
<feature type="compositionally biased region" description="Polar residues" evidence="1">
    <location>
        <begin position="651"/>
        <end position="664"/>
    </location>
</feature>
<feature type="compositionally biased region" description="Low complexity" evidence="1">
    <location>
        <begin position="64"/>
        <end position="74"/>
    </location>
</feature>
<keyword evidence="3" id="KW-1185">Reference proteome</keyword>
<feature type="compositionally biased region" description="Polar residues" evidence="1">
    <location>
        <begin position="86"/>
        <end position="95"/>
    </location>
</feature>
<feature type="region of interest" description="Disordered" evidence="1">
    <location>
        <begin position="1067"/>
        <end position="1111"/>
    </location>
</feature>
<organism evidence="2 3">
    <name type="scientific">Vanrija pseudolonga</name>
    <dbReference type="NCBI Taxonomy" id="143232"/>
    <lineage>
        <taxon>Eukaryota</taxon>
        <taxon>Fungi</taxon>
        <taxon>Dikarya</taxon>
        <taxon>Basidiomycota</taxon>
        <taxon>Agaricomycotina</taxon>
        <taxon>Tremellomycetes</taxon>
        <taxon>Trichosporonales</taxon>
        <taxon>Trichosporonaceae</taxon>
        <taxon>Vanrija</taxon>
    </lineage>
</organism>